<dbReference type="Proteomes" id="UP000299102">
    <property type="component" value="Unassembled WGS sequence"/>
</dbReference>
<feature type="domain" description="FP protein C-terminal" evidence="1">
    <location>
        <begin position="63"/>
        <end position="109"/>
    </location>
</feature>
<dbReference type="AlphaFoldDB" id="A0A4C1SSY9"/>
<name>A0A4C1SSY9_EUMVA</name>
<evidence type="ECO:0000313" key="3">
    <source>
        <dbReference type="Proteomes" id="UP000299102"/>
    </source>
</evidence>
<evidence type="ECO:0000259" key="1">
    <source>
        <dbReference type="Pfam" id="PF25298"/>
    </source>
</evidence>
<evidence type="ECO:0000313" key="2">
    <source>
        <dbReference type="EMBL" id="GBP05252.1"/>
    </source>
</evidence>
<accession>A0A4C1SSY9</accession>
<dbReference type="EMBL" id="BGZK01000017">
    <property type="protein sequence ID" value="GBP05252.1"/>
    <property type="molecule type" value="Genomic_DNA"/>
</dbReference>
<sequence>MNRHGSHPRSILVRFSTPRLRDGFLAATISFNKERKRSKDKLNTGHIGFTGGPEGIYIVEHLTATVKELHAAVRKRAKELNYKLVWIRGGKLFMKKDESSERIVIRNHDQ</sequence>
<dbReference type="InterPro" id="IPR057251">
    <property type="entry name" value="FP_C"/>
</dbReference>
<comment type="caution">
    <text evidence="2">The sequence shown here is derived from an EMBL/GenBank/DDBJ whole genome shotgun (WGS) entry which is preliminary data.</text>
</comment>
<organism evidence="2 3">
    <name type="scientific">Eumeta variegata</name>
    <name type="common">Bagworm moth</name>
    <name type="synonym">Eumeta japonica</name>
    <dbReference type="NCBI Taxonomy" id="151549"/>
    <lineage>
        <taxon>Eukaryota</taxon>
        <taxon>Metazoa</taxon>
        <taxon>Ecdysozoa</taxon>
        <taxon>Arthropoda</taxon>
        <taxon>Hexapoda</taxon>
        <taxon>Insecta</taxon>
        <taxon>Pterygota</taxon>
        <taxon>Neoptera</taxon>
        <taxon>Endopterygota</taxon>
        <taxon>Lepidoptera</taxon>
        <taxon>Glossata</taxon>
        <taxon>Ditrysia</taxon>
        <taxon>Tineoidea</taxon>
        <taxon>Psychidae</taxon>
        <taxon>Oiketicinae</taxon>
        <taxon>Eumeta</taxon>
    </lineage>
</organism>
<proteinExistence type="predicted"/>
<dbReference type="Pfam" id="PF25298">
    <property type="entry name" value="Baculo_FP_2nd"/>
    <property type="match status" value="1"/>
</dbReference>
<dbReference type="OrthoDB" id="5984028at2759"/>
<gene>
    <name evidence="2" type="ORF">EVAR_76712_1</name>
</gene>
<reference evidence="2 3" key="1">
    <citation type="journal article" date="2019" name="Commun. Biol.">
        <title>The bagworm genome reveals a unique fibroin gene that provides high tensile strength.</title>
        <authorList>
            <person name="Kono N."/>
            <person name="Nakamura H."/>
            <person name="Ohtoshi R."/>
            <person name="Tomita M."/>
            <person name="Numata K."/>
            <person name="Arakawa K."/>
        </authorList>
    </citation>
    <scope>NUCLEOTIDE SEQUENCE [LARGE SCALE GENOMIC DNA]</scope>
</reference>
<protein>
    <recommendedName>
        <fullName evidence="1">FP protein C-terminal domain-containing protein</fullName>
    </recommendedName>
</protein>
<keyword evidence="3" id="KW-1185">Reference proteome</keyword>